<dbReference type="InterPro" id="IPR018162">
    <property type="entry name" value="Ala-tRNA-ligase_IIc_anticod-bd"/>
</dbReference>
<dbReference type="InterPro" id="IPR050058">
    <property type="entry name" value="Ala-tRNA_ligase"/>
</dbReference>
<dbReference type="InterPro" id="IPR009000">
    <property type="entry name" value="Transl_B-barrel_sf"/>
</dbReference>
<accession>A0A381T512</accession>
<dbReference type="Gene3D" id="3.30.980.10">
    <property type="entry name" value="Threonyl-trna Synthetase, Chain A, domain 2"/>
    <property type="match status" value="1"/>
</dbReference>
<keyword evidence="8" id="KW-0547">Nucleotide-binding</keyword>
<dbReference type="GO" id="GO:0004813">
    <property type="term" value="F:alanine-tRNA ligase activity"/>
    <property type="evidence" value="ECO:0007669"/>
    <property type="project" value="UniProtKB-EC"/>
</dbReference>
<dbReference type="HAMAP" id="MF_00036_B">
    <property type="entry name" value="Ala_tRNA_synth_B"/>
    <property type="match status" value="1"/>
</dbReference>
<keyword evidence="10" id="KW-0067">ATP-binding</keyword>
<keyword evidence="7" id="KW-0479">Metal-binding</keyword>
<dbReference type="Pfam" id="PF07973">
    <property type="entry name" value="tRNA_SAD"/>
    <property type="match status" value="1"/>
</dbReference>
<evidence type="ECO:0000256" key="3">
    <source>
        <dbReference type="ARBA" id="ARBA00013168"/>
    </source>
</evidence>
<evidence type="ECO:0000256" key="10">
    <source>
        <dbReference type="ARBA" id="ARBA00022840"/>
    </source>
</evidence>
<dbReference type="Gene3D" id="2.40.30.130">
    <property type="match status" value="1"/>
</dbReference>
<dbReference type="PANTHER" id="PTHR11777">
    <property type="entry name" value="ALANYL-TRNA SYNTHETASE"/>
    <property type="match status" value="1"/>
</dbReference>
<dbReference type="Gene3D" id="6.10.250.550">
    <property type="match status" value="1"/>
</dbReference>
<keyword evidence="6" id="KW-0436">Ligase</keyword>
<dbReference type="EC" id="6.1.1.7" evidence="3"/>
<dbReference type="SUPFAM" id="SSF50447">
    <property type="entry name" value="Translation proteins"/>
    <property type="match status" value="1"/>
</dbReference>
<dbReference type="PANTHER" id="PTHR11777:SF9">
    <property type="entry name" value="ALANINE--TRNA LIGASE, CYTOPLASMIC"/>
    <property type="match status" value="1"/>
</dbReference>
<name>A0A381T512_9ZZZZ</name>
<keyword evidence="13" id="KW-0030">Aminoacyl-tRNA synthetase</keyword>
<evidence type="ECO:0000313" key="16">
    <source>
        <dbReference type="EMBL" id="SVA10668.1"/>
    </source>
</evidence>
<organism evidence="16">
    <name type="scientific">marine metagenome</name>
    <dbReference type="NCBI Taxonomy" id="408172"/>
    <lineage>
        <taxon>unclassified sequences</taxon>
        <taxon>metagenomes</taxon>
        <taxon>ecological metagenomes</taxon>
    </lineage>
</organism>
<evidence type="ECO:0000256" key="2">
    <source>
        <dbReference type="ARBA" id="ARBA00008226"/>
    </source>
</evidence>
<gene>
    <name evidence="16" type="ORF">METZ01_LOCUS63522</name>
</gene>
<evidence type="ECO:0000256" key="11">
    <source>
        <dbReference type="ARBA" id="ARBA00022884"/>
    </source>
</evidence>
<sequence length="509" mass="56023">ESSFNETLDRGLEVFSKITKILSPGEVIQGDDAFKLYDTYGFPLDLTELLARENNFTVDVVRFNECMVQQKDRARASGKFINISEDADWTVVQKESSTEFTGYETIENSANVIKYIQDGEIYKIVLDKTPFYAESGGQIGDIGLLTADGFSFKVEDVQKSGDEFIHIGTIEEGDIQSVQIVNAKINENRRQQIRRNHTATHLLHQALRMIVGDHVQQAGSLVTADLLRFDLTHYEQISKSQIDKLEKCVNAVILQNIDVETTLKKFDDAREEGAIGLFGEKYGDIVRVVNIPGFSKELCGGTHVNRTGDIGGIKIISESSLASGIRRLVAISGDAIQTLMSKQERVISEIRKELKCSEDEISSRIQSLINDKKNLERETKDLRQSSMTGEIDELVSGAENLGECRLVVQKVDDPGDLRELGDQFRQAFKTKGAALIGTIQKGKPMVMCAVTDDLISQIQAGTVVKEMGGVMGGGGGGKPHLATAGGNDIHLLQDALEHGKSLIQSLLQK</sequence>
<dbReference type="AlphaFoldDB" id="A0A381T512"/>
<keyword evidence="11" id="KW-0694">RNA-binding</keyword>
<keyword evidence="9" id="KW-0862">Zinc</keyword>
<dbReference type="InterPro" id="IPR003156">
    <property type="entry name" value="DHHA1_dom"/>
</dbReference>
<proteinExistence type="inferred from homology"/>
<dbReference type="SUPFAM" id="SSF101353">
    <property type="entry name" value="Putative anticodon-binding domain of alanyl-tRNA synthetase (AlaRS)"/>
    <property type="match status" value="1"/>
</dbReference>
<evidence type="ECO:0000256" key="12">
    <source>
        <dbReference type="ARBA" id="ARBA00022917"/>
    </source>
</evidence>
<feature type="coiled-coil region" evidence="14">
    <location>
        <begin position="340"/>
        <end position="385"/>
    </location>
</feature>
<dbReference type="PROSITE" id="PS50860">
    <property type="entry name" value="AA_TRNA_LIGASE_II_ALA"/>
    <property type="match status" value="1"/>
</dbReference>
<dbReference type="InterPro" id="IPR012947">
    <property type="entry name" value="tRNA_SAD"/>
</dbReference>
<dbReference type="GO" id="GO:0006419">
    <property type="term" value="P:alanyl-tRNA aminoacylation"/>
    <property type="evidence" value="ECO:0007669"/>
    <property type="project" value="InterPro"/>
</dbReference>
<dbReference type="FunFam" id="3.30.54.20:FF:000001">
    <property type="entry name" value="Alanine--tRNA ligase"/>
    <property type="match status" value="1"/>
</dbReference>
<reference evidence="16" key="1">
    <citation type="submission" date="2018-05" db="EMBL/GenBank/DDBJ databases">
        <authorList>
            <person name="Lanie J.A."/>
            <person name="Ng W.-L."/>
            <person name="Kazmierczak K.M."/>
            <person name="Andrzejewski T.M."/>
            <person name="Davidsen T.M."/>
            <person name="Wayne K.J."/>
            <person name="Tettelin H."/>
            <person name="Glass J.I."/>
            <person name="Rusch D."/>
            <person name="Podicherti R."/>
            <person name="Tsui H.-C.T."/>
            <person name="Winkler M.E."/>
        </authorList>
    </citation>
    <scope>NUCLEOTIDE SEQUENCE</scope>
</reference>
<evidence type="ECO:0000256" key="6">
    <source>
        <dbReference type="ARBA" id="ARBA00022598"/>
    </source>
</evidence>
<dbReference type="Gene3D" id="3.30.54.20">
    <property type="match status" value="1"/>
</dbReference>
<dbReference type="InterPro" id="IPR018163">
    <property type="entry name" value="Thr/Ala-tRNA-synth_IIc_edit"/>
</dbReference>
<dbReference type="GO" id="GO:0002161">
    <property type="term" value="F:aminoacyl-tRNA deacylase activity"/>
    <property type="evidence" value="ECO:0007669"/>
    <property type="project" value="TreeGrafter"/>
</dbReference>
<dbReference type="EMBL" id="UINC01003960">
    <property type="protein sequence ID" value="SVA10668.1"/>
    <property type="molecule type" value="Genomic_DNA"/>
</dbReference>
<dbReference type="GO" id="GO:0046872">
    <property type="term" value="F:metal ion binding"/>
    <property type="evidence" value="ECO:0007669"/>
    <property type="project" value="UniProtKB-KW"/>
</dbReference>
<dbReference type="GO" id="GO:0000049">
    <property type="term" value="F:tRNA binding"/>
    <property type="evidence" value="ECO:0007669"/>
    <property type="project" value="UniProtKB-KW"/>
</dbReference>
<evidence type="ECO:0000256" key="7">
    <source>
        <dbReference type="ARBA" id="ARBA00022723"/>
    </source>
</evidence>
<dbReference type="Gene3D" id="3.10.310.40">
    <property type="match status" value="1"/>
</dbReference>
<comment type="similarity">
    <text evidence="2">Belongs to the class-II aminoacyl-tRNA synthetase family.</text>
</comment>
<dbReference type="GO" id="GO:0005829">
    <property type="term" value="C:cytosol"/>
    <property type="evidence" value="ECO:0007669"/>
    <property type="project" value="TreeGrafter"/>
</dbReference>
<evidence type="ECO:0000256" key="8">
    <source>
        <dbReference type="ARBA" id="ARBA00022741"/>
    </source>
</evidence>
<dbReference type="Pfam" id="PF01411">
    <property type="entry name" value="tRNA-synt_2c"/>
    <property type="match status" value="1"/>
</dbReference>
<protein>
    <recommendedName>
        <fullName evidence="4">Alanine--tRNA ligase</fullName>
        <ecNumber evidence="3">6.1.1.7</ecNumber>
    </recommendedName>
</protein>
<evidence type="ECO:0000256" key="14">
    <source>
        <dbReference type="SAM" id="Coils"/>
    </source>
</evidence>
<keyword evidence="5" id="KW-0820">tRNA-binding</keyword>
<dbReference type="InterPro" id="IPR023033">
    <property type="entry name" value="Ala_tRNA_ligase_euk/bac"/>
</dbReference>
<dbReference type="GO" id="GO:0005524">
    <property type="term" value="F:ATP binding"/>
    <property type="evidence" value="ECO:0007669"/>
    <property type="project" value="UniProtKB-KW"/>
</dbReference>
<feature type="domain" description="Alanyl-transfer RNA synthetases family profile" evidence="15">
    <location>
        <begin position="1"/>
        <end position="342"/>
    </location>
</feature>
<evidence type="ECO:0000256" key="4">
    <source>
        <dbReference type="ARBA" id="ARBA00017959"/>
    </source>
</evidence>
<keyword evidence="14" id="KW-0175">Coiled coil</keyword>
<dbReference type="FunFam" id="3.30.980.10:FF:000004">
    <property type="entry name" value="Alanine--tRNA ligase, cytoplasmic"/>
    <property type="match status" value="1"/>
</dbReference>
<dbReference type="SMART" id="SM00863">
    <property type="entry name" value="tRNA_SAD"/>
    <property type="match status" value="1"/>
</dbReference>
<dbReference type="InterPro" id="IPR018164">
    <property type="entry name" value="Ala-tRNA-synth_IIc_N"/>
</dbReference>
<evidence type="ECO:0000256" key="13">
    <source>
        <dbReference type="ARBA" id="ARBA00023146"/>
    </source>
</evidence>
<evidence type="ECO:0000256" key="9">
    <source>
        <dbReference type="ARBA" id="ARBA00022833"/>
    </source>
</evidence>
<evidence type="ECO:0000259" key="15">
    <source>
        <dbReference type="PROSITE" id="PS50860"/>
    </source>
</evidence>
<keyword evidence="12" id="KW-0648">Protein biosynthesis</keyword>
<feature type="non-terminal residue" evidence="16">
    <location>
        <position position="1"/>
    </location>
</feature>
<dbReference type="Pfam" id="PF02272">
    <property type="entry name" value="DHHA1"/>
    <property type="match status" value="1"/>
</dbReference>
<dbReference type="FunFam" id="3.10.310.40:FF:000001">
    <property type="entry name" value="Alanine--tRNA ligase"/>
    <property type="match status" value="1"/>
</dbReference>
<evidence type="ECO:0000256" key="1">
    <source>
        <dbReference type="ARBA" id="ARBA00001947"/>
    </source>
</evidence>
<comment type="cofactor">
    <cofactor evidence="1">
        <name>Zn(2+)</name>
        <dbReference type="ChEBI" id="CHEBI:29105"/>
    </cofactor>
</comment>
<dbReference type="InterPro" id="IPR018165">
    <property type="entry name" value="Ala-tRNA-synth_IIc_core"/>
</dbReference>
<evidence type="ECO:0000256" key="5">
    <source>
        <dbReference type="ARBA" id="ARBA00022555"/>
    </source>
</evidence>
<dbReference type="SUPFAM" id="SSF55186">
    <property type="entry name" value="ThrRS/AlaRS common domain"/>
    <property type="match status" value="1"/>
</dbReference>